<evidence type="ECO:0000256" key="5">
    <source>
        <dbReference type="ARBA" id="ARBA00022777"/>
    </source>
</evidence>
<evidence type="ECO:0000313" key="10">
    <source>
        <dbReference type="EMBL" id="VBB09398.1"/>
    </source>
</evidence>
<dbReference type="OrthoDB" id="9794577at2"/>
<dbReference type="AlphaFoldDB" id="A0A498RK35"/>
<dbReference type="InterPro" id="IPR005702">
    <property type="entry name" value="Wzc-like_C"/>
</dbReference>
<dbReference type="InterPro" id="IPR050445">
    <property type="entry name" value="Bact_polysacc_biosynth/exp"/>
</dbReference>
<keyword evidence="11" id="KW-1185">Reference proteome</keyword>
<dbReference type="InterPro" id="IPR027417">
    <property type="entry name" value="P-loop_NTPase"/>
</dbReference>
<keyword evidence="3" id="KW-0808">Transferase</keyword>
<dbReference type="PANTHER" id="PTHR32309:SF13">
    <property type="entry name" value="FERRIC ENTEROBACTIN TRANSPORT PROTEIN FEPE"/>
    <property type="match status" value="1"/>
</dbReference>
<evidence type="ECO:0000256" key="1">
    <source>
        <dbReference type="ARBA" id="ARBA00007316"/>
    </source>
</evidence>
<evidence type="ECO:0000256" key="7">
    <source>
        <dbReference type="ARBA" id="ARBA00023137"/>
    </source>
</evidence>
<evidence type="ECO:0000313" key="11">
    <source>
        <dbReference type="Proteomes" id="UP000277811"/>
    </source>
</evidence>
<dbReference type="NCBIfam" id="TIGR01007">
    <property type="entry name" value="eps_fam"/>
    <property type="match status" value="1"/>
</dbReference>
<reference evidence="10 11" key="1">
    <citation type="submission" date="2018-06" db="EMBL/GenBank/DDBJ databases">
        <authorList>
            <person name="Strepis N."/>
        </authorList>
    </citation>
    <scope>NUCLEOTIDE SEQUENCE [LARGE SCALE GENOMIC DNA]</scope>
    <source>
        <strain evidence="10">LUCI</strain>
    </source>
</reference>
<dbReference type="GO" id="GO:0004715">
    <property type="term" value="F:non-membrane spanning protein tyrosine kinase activity"/>
    <property type="evidence" value="ECO:0007669"/>
    <property type="project" value="UniProtKB-EC"/>
</dbReference>
<proteinExistence type="inferred from homology"/>
<dbReference type="GO" id="GO:0005524">
    <property type="term" value="F:ATP binding"/>
    <property type="evidence" value="ECO:0007669"/>
    <property type="project" value="UniProtKB-KW"/>
</dbReference>
<dbReference type="Proteomes" id="UP000277811">
    <property type="component" value="Unassembled WGS sequence"/>
</dbReference>
<protein>
    <recommendedName>
        <fullName evidence="2">non-specific protein-tyrosine kinase</fullName>
        <ecNumber evidence="2">2.7.10.2</ecNumber>
    </recommendedName>
</protein>
<keyword evidence="4" id="KW-0547">Nucleotide-binding</keyword>
<evidence type="ECO:0000256" key="2">
    <source>
        <dbReference type="ARBA" id="ARBA00011903"/>
    </source>
</evidence>
<keyword evidence="7" id="KW-0829">Tyrosine-protein kinase</keyword>
<dbReference type="GO" id="GO:0042802">
    <property type="term" value="F:identical protein binding"/>
    <property type="evidence" value="ECO:0007669"/>
    <property type="project" value="UniProtKB-ARBA"/>
</dbReference>
<comment type="similarity">
    <text evidence="1">Belongs to the CpsD/CapB family.</text>
</comment>
<dbReference type="InterPro" id="IPR025669">
    <property type="entry name" value="AAA_dom"/>
</dbReference>
<dbReference type="EC" id="2.7.10.2" evidence="2"/>
<organism evidence="10 11">
    <name type="scientific">Lucifera butyrica</name>
    <dbReference type="NCBI Taxonomy" id="1351585"/>
    <lineage>
        <taxon>Bacteria</taxon>
        <taxon>Bacillati</taxon>
        <taxon>Bacillota</taxon>
        <taxon>Negativicutes</taxon>
        <taxon>Veillonellales</taxon>
        <taxon>Veillonellaceae</taxon>
        <taxon>Lucifera</taxon>
    </lineage>
</organism>
<dbReference type="Pfam" id="PF13614">
    <property type="entry name" value="AAA_31"/>
    <property type="match status" value="1"/>
</dbReference>
<dbReference type="PANTHER" id="PTHR32309">
    <property type="entry name" value="TYROSINE-PROTEIN KINASE"/>
    <property type="match status" value="1"/>
</dbReference>
<keyword evidence="5" id="KW-0418">Kinase</keyword>
<dbReference type="RefSeq" id="WP_122630184.1">
    <property type="nucleotide sequence ID" value="NZ_UPPP01000116.1"/>
</dbReference>
<accession>A0A498RK35</accession>
<sequence length="236" mass="25324">MNPNYKLIVHEDIKSPVSEAYRTLRTNLRFAKADALNLIMFTSTGPGEGKSLTAANTAVAMAQTGKKAIVIDCDLRKPVQHRIFGKENLGVTNILVEGGKMAELLQETPIPNLYLLPSGPNPPNPSELLGSAKMLNILTEAKKLADIVIIDAPPTIAVTDACVLATNVDGIVLVVGAGMTRPEMAKQALSLLMQANGCVLGVVLNRVEIEAGDAYYYYYYSDGHTGSKQAGKKNRI</sequence>
<dbReference type="Gene3D" id="3.40.50.300">
    <property type="entry name" value="P-loop containing nucleotide triphosphate hydrolases"/>
    <property type="match status" value="1"/>
</dbReference>
<feature type="domain" description="AAA" evidence="9">
    <location>
        <begin position="40"/>
        <end position="167"/>
    </location>
</feature>
<keyword evidence="6" id="KW-0067">ATP-binding</keyword>
<dbReference type="SUPFAM" id="SSF52540">
    <property type="entry name" value="P-loop containing nucleoside triphosphate hydrolases"/>
    <property type="match status" value="1"/>
</dbReference>
<dbReference type="GO" id="GO:0005886">
    <property type="term" value="C:plasma membrane"/>
    <property type="evidence" value="ECO:0007669"/>
    <property type="project" value="UniProtKB-ARBA"/>
</dbReference>
<evidence type="ECO:0000256" key="3">
    <source>
        <dbReference type="ARBA" id="ARBA00022679"/>
    </source>
</evidence>
<name>A0A498RK35_9FIRM</name>
<evidence type="ECO:0000256" key="6">
    <source>
        <dbReference type="ARBA" id="ARBA00022840"/>
    </source>
</evidence>
<dbReference type="CDD" id="cd05387">
    <property type="entry name" value="BY-kinase"/>
    <property type="match status" value="1"/>
</dbReference>
<evidence type="ECO:0000256" key="8">
    <source>
        <dbReference type="ARBA" id="ARBA00051245"/>
    </source>
</evidence>
<gene>
    <name evidence="10" type="ORF">LUCI_4688</name>
</gene>
<dbReference type="EMBL" id="UPPP01000116">
    <property type="protein sequence ID" value="VBB09398.1"/>
    <property type="molecule type" value="Genomic_DNA"/>
</dbReference>
<evidence type="ECO:0000256" key="4">
    <source>
        <dbReference type="ARBA" id="ARBA00022741"/>
    </source>
</evidence>
<comment type="catalytic activity">
    <reaction evidence="8">
        <text>L-tyrosyl-[protein] + ATP = O-phospho-L-tyrosyl-[protein] + ADP + H(+)</text>
        <dbReference type="Rhea" id="RHEA:10596"/>
        <dbReference type="Rhea" id="RHEA-COMP:10136"/>
        <dbReference type="Rhea" id="RHEA-COMP:20101"/>
        <dbReference type="ChEBI" id="CHEBI:15378"/>
        <dbReference type="ChEBI" id="CHEBI:30616"/>
        <dbReference type="ChEBI" id="CHEBI:46858"/>
        <dbReference type="ChEBI" id="CHEBI:61978"/>
        <dbReference type="ChEBI" id="CHEBI:456216"/>
        <dbReference type="EC" id="2.7.10.2"/>
    </reaction>
</comment>
<evidence type="ECO:0000259" key="9">
    <source>
        <dbReference type="Pfam" id="PF13614"/>
    </source>
</evidence>
<dbReference type="FunFam" id="3.40.50.300:FF:000527">
    <property type="entry name" value="Tyrosine-protein kinase etk"/>
    <property type="match status" value="1"/>
</dbReference>